<feature type="compositionally biased region" description="Polar residues" evidence="1">
    <location>
        <begin position="24"/>
        <end position="37"/>
    </location>
</feature>
<dbReference type="EMBL" id="BT085399">
    <property type="protein sequence ID" value="ACR35752.1"/>
    <property type="molecule type" value="mRNA"/>
</dbReference>
<sequence>MRLFWRSCSAPSSRSPSSGGDSPQLSLPQEMPSNPRTTLRRLRSVSARRPSTLTPATAPTRPPPKLLLRRKRRRKSSRSPLTVPAPVPVAAQPSRCATRRAAAPTPARQLATCASWGAPRRCTWTRWTGSGRPSRTAGSTTTSRSPTSRSGP</sequence>
<dbReference type="AlphaFoldDB" id="C4J3K2"/>
<organism evidence="2">
    <name type="scientific">Zea mays</name>
    <name type="common">Maize</name>
    <dbReference type="NCBI Taxonomy" id="4577"/>
    <lineage>
        <taxon>Eukaryota</taxon>
        <taxon>Viridiplantae</taxon>
        <taxon>Streptophyta</taxon>
        <taxon>Embryophyta</taxon>
        <taxon>Tracheophyta</taxon>
        <taxon>Spermatophyta</taxon>
        <taxon>Magnoliopsida</taxon>
        <taxon>Liliopsida</taxon>
        <taxon>Poales</taxon>
        <taxon>Poaceae</taxon>
        <taxon>PACMAD clade</taxon>
        <taxon>Panicoideae</taxon>
        <taxon>Andropogonodae</taxon>
        <taxon>Andropogoneae</taxon>
        <taxon>Tripsacinae</taxon>
        <taxon>Zea</taxon>
    </lineage>
</organism>
<accession>C4J3K2</accession>
<evidence type="ECO:0000256" key="1">
    <source>
        <dbReference type="SAM" id="MobiDB-lite"/>
    </source>
</evidence>
<feature type="compositionally biased region" description="Low complexity" evidence="1">
    <location>
        <begin position="99"/>
        <end position="108"/>
    </location>
</feature>
<feature type="compositionally biased region" description="Basic residues" evidence="1">
    <location>
        <begin position="67"/>
        <end position="77"/>
    </location>
</feature>
<feature type="region of interest" description="Disordered" evidence="1">
    <location>
        <begin position="1"/>
        <end position="109"/>
    </location>
</feature>
<evidence type="ECO:0000313" key="2">
    <source>
        <dbReference type="EMBL" id="ACR35752.1"/>
    </source>
</evidence>
<protein>
    <submittedName>
        <fullName evidence="2">Uncharacterized protein</fullName>
    </submittedName>
</protein>
<feature type="region of interest" description="Disordered" evidence="1">
    <location>
        <begin position="124"/>
        <end position="152"/>
    </location>
</feature>
<reference evidence="2" key="1">
    <citation type="journal article" date="2009" name="PLoS Genet.">
        <title>Sequencing, mapping, and analysis of 27,455 maize full-length cDNAs.</title>
        <authorList>
            <person name="Soderlund C."/>
            <person name="Descour A."/>
            <person name="Kudrna D."/>
            <person name="Bomhoff M."/>
            <person name="Boyd L."/>
            <person name="Currie J."/>
            <person name="Angelova A."/>
            <person name="Collura K."/>
            <person name="Wissotski M."/>
            <person name="Ashley E."/>
            <person name="Morrow D."/>
            <person name="Fernandes J."/>
            <person name="Walbot V."/>
            <person name="Yu Y."/>
        </authorList>
    </citation>
    <scope>NUCLEOTIDE SEQUENCE</scope>
    <source>
        <strain evidence="2">B73</strain>
    </source>
</reference>
<feature type="compositionally biased region" description="Low complexity" evidence="1">
    <location>
        <begin position="78"/>
        <end position="91"/>
    </location>
</feature>
<feature type="compositionally biased region" description="Low complexity" evidence="1">
    <location>
        <begin position="1"/>
        <end position="23"/>
    </location>
</feature>
<feature type="compositionally biased region" description="Low complexity" evidence="1">
    <location>
        <begin position="128"/>
        <end position="152"/>
    </location>
</feature>
<name>C4J3K2_MAIZE</name>
<feature type="compositionally biased region" description="Low complexity" evidence="1">
    <location>
        <begin position="47"/>
        <end position="59"/>
    </location>
</feature>
<proteinExistence type="evidence at transcript level"/>